<keyword evidence="8" id="KW-1185">Reference proteome</keyword>
<proteinExistence type="predicted"/>
<protein>
    <submittedName>
        <fullName evidence="6">ABC transporter substrate-binding protein</fullName>
    </submittedName>
</protein>
<dbReference type="RefSeq" id="WP_049742404.1">
    <property type="nucleotide sequence ID" value="NZ_BJON01000021.1"/>
</dbReference>
<dbReference type="Pfam" id="PF13416">
    <property type="entry name" value="SBP_bac_8"/>
    <property type="match status" value="1"/>
</dbReference>
<comment type="caution">
    <text evidence="6">The sequence shown here is derived from an EMBL/GenBank/DDBJ whole genome shotgun (WGS) entry which is preliminary data.</text>
</comment>
<feature type="binding site" evidence="2">
    <location>
        <position position="258"/>
    </location>
    <ligand>
        <name>Fe cation</name>
        <dbReference type="ChEBI" id="CHEBI:24875"/>
    </ligand>
</feature>
<feature type="compositionally biased region" description="Low complexity" evidence="3">
    <location>
        <begin position="44"/>
        <end position="55"/>
    </location>
</feature>
<evidence type="ECO:0000256" key="4">
    <source>
        <dbReference type="SAM" id="SignalP"/>
    </source>
</evidence>
<dbReference type="AlphaFoldDB" id="A0A0K9YK28"/>
<organism evidence="6 7">
    <name type="scientific">Brevibacillus reuszeri</name>
    <dbReference type="NCBI Taxonomy" id="54915"/>
    <lineage>
        <taxon>Bacteria</taxon>
        <taxon>Bacillati</taxon>
        <taxon>Bacillota</taxon>
        <taxon>Bacilli</taxon>
        <taxon>Bacillales</taxon>
        <taxon>Paenibacillaceae</taxon>
        <taxon>Brevibacillus</taxon>
    </lineage>
</organism>
<evidence type="ECO:0000313" key="6">
    <source>
        <dbReference type="EMBL" id="KNB69021.1"/>
    </source>
</evidence>
<dbReference type="STRING" id="54915.ADS79_31365"/>
<keyword evidence="2" id="KW-0408">Iron</keyword>
<dbReference type="CDD" id="cd13547">
    <property type="entry name" value="PBP2_Fbp_like_2"/>
    <property type="match status" value="1"/>
</dbReference>
<name>A0A0K9YK28_9BACL</name>
<feature type="chain" id="PRO_5039075791" evidence="4">
    <location>
        <begin position="25"/>
        <end position="366"/>
    </location>
</feature>
<keyword evidence="1 4" id="KW-0732">Signal</keyword>
<evidence type="ECO:0000256" key="1">
    <source>
        <dbReference type="ARBA" id="ARBA00022729"/>
    </source>
</evidence>
<dbReference type="PANTHER" id="PTHR30006">
    <property type="entry name" value="THIAMINE-BINDING PERIPLASMIC PROTEIN-RELATED"/>
    <property type="match status" value="1"/>
</dbReference>
<dbReference type="Proteomes" id="UP000036834">
    <property type="component" value="Unassembled WGS sequence"/>
</dbReference>
<accession>A0A0K9YK28</accession>
<dbReference type="PROSITE" id="PS51257">
    <property type="entry name" value="PROKAR_LIPOPROTEIN"/>
    <property type="match status" value="1"/>
</dbReference>
<feature type="signal peptide" evidence="4">
    <location>
        <begin position="1"/>
        <end position="24"/>
    </location>
</feature>
<feature type="region of interest" description="Disordered" evidence="3">
    <location>
        <begin position="26"/>
        <end position="55"/>
    </location>
</feature>
<reference evidence="6" key="2">
    <citation type="submission" date="2015-07" db="EMBL/GenBank/DDBJ databases">
        <title>MeaNS - Measles Nucleotide Surveillance Program.</title>
        <authorList>
            <person name="Tran T."/>
            <person name="Druce J."/>
        </authorList>
    </citation>
    <scope>NUCLEOTIDE SEQUENCE</scope>
    <source>
        <strain evidence="6">DSM 9887</strain>
    </source>
</reference>
<dbReference type="EMBL" id="LGIQ01000016">
    <property type="protein sequence ID" value="KNB69021.1"/>
    <property type="molecule type" value="Genomic_DNA"/>
</dbReference>
<reference evidence="7" key="1">
    <citation type="submission" date="2015-07" db="EMBL/GenBank/DDBJ databases">
        <title>Genome sequencing project for genomic taxonomy and phylogenomics of Bacillus-like bacteria.</title>
        <authorList>
            <person name="Liu B."/>
            <person name="Wang J."/>
            <person name="Zhu Y."/>
            <person name="Liu G."/>
            <person name="Chen Q."/>
            <person name="Chen Z."/>
            <person name="Lan J."/>
            <person name="Che J."/>
            <person name="Ge C."/>
            <person name="Shi H."/>
            <person name="Pan Z."/>
            <person name="Liu X."/>
        </authorList>
    </citation>
    <scope>NUCLEOTIDE SEQUENCE [LARGE SCALE GENOMIC DNA]</scope>
    <source>
        <strain evidence="7">DSM 9887</strain>
    </source>
</reference>
<evidence type="ECO:0000313" key="8">
    <source>
        <dbReference type="Proteomes" id="UP000319578"/>
    </source>
</evidence>
<dbReference type="PATRIC" id="fig|54915.3.peg.5975"/>
<evidence type="ECO:0000256" key="3">
    <source>
        <dbReference type="SAM" id="MobiDB-lite"/>
    </source>
</evidence>
<dbReference type="OrthoDB" id="9791045at2"/>
<reference evidence="5 8" key="3">
    <citation type="submission" date="2019-06" db="EMBL/GenBank/DDBJ databases">
        <title>Whole genome shotgun sequence of Brevibacillus reuszeri NBRC 15719.</title>
        <authorList>
            <person name="Hosoyama A."/>
            <person name="Uohara A."/>
            <person name="Ohji S."/>
            <person name="Ichikawa N."/>
        </authorList>
    </citation>
    <scope>NUCLEOTIDE SEQUENCE [LARGE SCALE GENOMIC DNA]</scope>
    <source>
        <strain evidence="5 8">NBRC 15719</strain>
    </source>
</reference>
<dbReference type="Proteomes" id="UP000319578">
    <property type="component" value="Unassembled WGS sequence"/>
</dbReference>
<evidence type="ECO:0000313" key="5">
    <source>
        <dbReference type="EMBL" id="GED71539.1"/>
    </source>
</evidence>
<dbReference type="GO" id="GO:0046872">
    <property type="term" value="F:metal ion binding"/>
    <property type="evidence" value="ECO:0007669"/>
    <property type="project" value="UniProtKB-KW"/>
</dbReference>
<evidence type="ECO:0000256" key="2">
    <source>
        <dbReference type="PIRSR" id="PIRSR002825-1"/>
    </source>
</evidence>
<feature type="compositionally biased region" description="Low complexity" evidence="3">
    <location>
        <begin position="27"/>
        <end position="36"/>
    </location>
</feature>
<gene>
    <name evidence="6" type="ORF">ADS79_31365</name>
    <name evidence="5" type="ORF">BRE01_52410</name>
</gene>
<dbReference type="EMBL" id="BJON01000021">
    <property type="protein sequence ID" value="GED71539.1"/>
    <property type="molecule type" value="Genomic_DNA"/>
</dbReference>
<keyword evidence="2" id="KW-0479">Metal-binding</keyword>
<evidence type="ECO:0000313" key="7">
    <source>
        <dbReference type="Proteomes" id="UP000036834"/>
    </source>
</evidence>
<sequence length="366" mass="38640">MKRVPLHKWTLSLFTALSVLGLTACGTQSTSTSPQPETKPAPSTPAATTTASTTETASAKIAGTLSFYTSQPDADAAALIESFTKKYPEVKVELFRSGTEEVISRLQAEAQAGQVKADVLLVADAPTFASLKKQDLLMGYNSPEAADIPADWKDADGAYTGTKVMATVLAINTAKVTTKPDSWKVLTSPETTGKAIMPSPLYSGAAAYNVGVLTRQGDFGWDFITGLKTNQMTVTKGNGAVLKSVAGGEKEYGMVVDYLVARAKKEGSPVELIYPNEGVPVITEPIGILKASKNQDAAKAFVDYVLSEDGQKLASSLGYTPIRKGIAAPEGLLAQDQIKALSANTDELEASREADKKKFGEMMGGK</sequence>
<dbReference type="InterPro" id="IPR006059">
    <property type="entry name" value="SBP"/>
</dbReference>
<dbReference type="PIRSF" id="PIRSF002825">
    <property type="entry name" value="CfbpA"/>
    <property type="match status" value="1"/>
</dbReference>
<dbReference type="Gene3D" id="3.40.190.10">
    <property type="entry name" value="Periplasmic binding protein-like II"/>
    <property type="match status" value="2"/>
</dbReference>
<dbReference type="SUPFAM" id="SSF53850">
    <property type="entry name" value="Periplasmic binding protein-like II"/>
    <property type="match status" value="1"/>
</dbReference>
<dbReference type="InterPro" id="IPR026045">
    <property type="entry name" value="Ferric-bd"/>
</dbReference>